<evidence type="ECO:0000256" key="1">
    <source>
        <dbReference type="ARBA" id="ARBA00004141"/>
    </source>
</evidence>
<dbReference type="PANTHER" id="PTHR22888">
    <property type="entry name" value="CYTOCHROME C OXIDASE, SUBUNIT II"/>
    <property type="match status" value="1"/>
</dbReference>
<feature type="domain" description="Cytochrome oxidase subunit II transmembrane region profile" evidence="17">
    <location>
        <begin position="12"/>
        <end position="109"/>
    </location>
</feature>
<keyword evidence="12 15" id="KW-0472">Membrane</keyword>
<keyword evidence="5" id="KW-0679">Respiratory chain</keyword>
<evidence type="ECO:0000259" key="16">
    <source>
        <dbReference type="PROSITE" id="PS50857"/>
    </source>
</evidence>
<dbReference type="PATRIC" id="fig|1008153.3.peg.2531"/>
<keyword evidence="6 15" id="KW-0812">Transmembrane</keyword>
<evidence type="ECO:0000256" key="14">
    <source>
        <dbReference type="SAM" id="MobiDB-lite"/>
    </source>
</evidence>
<name>A0A151ADQ2_9EURY</name>
<dbReference type="GO" id="GO:0016491">
    <property type="term" value="F:oxidoreductase activity"/>
    <property type="evidence" value="ECO:0007669"/>
    <property type="project" value="InterPro"/>
</dbReference>
<dbReference type="Gene3D" id="2.60.40.420">
    <property type="entry name" value="Cupredoxins - blue copper proteins"/>
    <property type="match status" value="1"/>
</dbReference>
<evidence type="ECO:0000256" key="10">
    <source>
        <dbReference type="ARBA" id="ARBA00022989"/>
    </source>
</evidence>
<evidence type="ECO:0000259" key="17">
    <source>
        <dbReference type="PROSITE" id="PS50999"/>
    </source>
</evidence>
<dbReference type="Pfam" id="PF02790">
    <property type="entry name" value="COX2_TM"/>
    <property type="match status" value="1"/>
</dbReference>
<evidence type="ECO:0000256" key="12">
    <source>
        <dbReference type="ARBA" id="ARBA00023136"/>
    </source>
</evidence>
<evidence type="ECO:0000256" key="11">
    <source>
        <dbReference type="ARBA" id="ARBA00023008"/>
    </source>
</evidence>
<dbReference type="InterPro" id="IPR011759">
    <property type="entry name" value="Cyt_c_oxidase_su2_TM_dom"/>
</dbReference>
<evidence type="ECO:0000256" key="5">
    <source>
        <dbReference type="ARBA" id="ARBA00022660"/>
    </source>
</evidence>
<dbReference type="Gene3D" id="1.10.287.90">
    <property type="match status" value="1"/>
</dbReference>
<proteinExistence type="inferred from homology"/>
<evidence type="ECO:0000256" key="15">
    <source>
        <dbReference type="SAM" id="Phobius"/>
    </source>
</evidence>
<evidence type="ECO:0000256" key="7">
    <source>
        <dbReference type="ARBA" id="ARBA00022723"/>
    </source>
</evidence>
<dbReference type="GO" id="GO:0005507">
    <property type="term" value="F:copper ion binding"/>
    <property type="evidence" value="ECO:0007669"/>
    <property type="project" value="InterPro"/>
</dbReference>
<dbReference type="InterPro" id="IPR002429">
    <property type="entry name" value="CcO_II-like_C"/>
</dbReference>
<evidence type="ECO:0000256" key="3">
    <source>
        <dbReference type="ARBA" id="ARBA00012949"/>
    </source>
</evidence>
<keyword evidence="4" id="KW-0813">Transport</keyword>
<evidence type="ECO:0000256" key="9">
    <source>
        <dbReference type="ARBA" id="ARBA00022982"/>
    </source>
</evidence>
<evidence type="ECO:0000256" key="4">
    <source>
        <dbReference type="ARBA" id="ARBA00022448"/>
    </source>
</evidence>
<dbReference type="SUPFAM" id="SSF81464">
    <property type="entry name" value="Cytochrome c oxidase subunit II-like, transmembrane region"/>
    <property type="match status" value="1"/>
</dbReference>
<dbReference type="SUPFAM" id="SSF49503">
    <property type="entry name" value="Cupredoxins"/>
    <property type="match status" value="1"/>
</dbReference>
<feature type="region of interest" description="Disordered" evidence="14">
    <location>
        <begin position="229"/>
        <end position="315"/>
    </location>
</feature>
<dbReference type="PROSITE" id="PS50999">
    <property type="entry name" value="COX2_TM"/>
    <property type="match status" value="1"/>
</dbReference>
<keyword evidence="9" id="KW-0249">Electron transport</keyword>
<dbReference type="EMBL" id="LTAZ01000005">
    <property type="protein sequence ID" value="KYH25806.1"/>
    <property type="molecule type" value="Genomic_DNA"/>
</dbReference>
<dbReference type="PRINTS" id="PR01166">
    <property type="entry name" value="CYCOXIDASEII"/>
</dbReference>
<feature type="transmembrane region" description="Helical" evidence="15">
    <location>
        <begin position="83"/>
        <end position="102"/>
    </location>
</feature>
<evidence type="ECO:0000256" key="2">
    <source>
        <dbReference type="ARBA" id="ARBA00007866"/>
    </source>
</evidence>
<keyword evidence="19" id="KW-1185">Reference proteome</keyword>
<dbReference type="InterPro" id="IPR045187">
    <property type="entry name" value="CcO_II"/>
</dbReference>
<dbReference type="PANTHER" id="PTHR22888:SF9">
    <property type="entry name" value="CYTOCHROME C OXIDASE SUBUNIT 2"/>
    <property type="match status" value="1"/>
</dbReference>
<feature type="domain" description="Cytochrome oxidase subunit II copper A binding" evidence="16">
    <location>
        <begin position="117"/>
        <end position="233"/>
    </location>
</feature>
<dbReference type="Proteomes" id="UP000075321">
    <property type="component" value="Unassembled WGS sequence"/>
</dbReference>
<dbReference type="AlphaFoldDB" id="A0A151ADQ2"/>
<comment type="subcellular location">
    <subcellularLocation>
        <location evidence="1">Membrane</location>
        <topology evidence="1">Multi-pass membrane protein</topology>
    </subcellularLocation>
</comment>
<dbReference type="InterPro" id="IPR008972">
    <property type="entry name" value="Cupredoxin"/>
</dbReference>
<dbReference type="NCBIfam" id="TIGR02866">
    <property type="entry name" value="CoxB"/>
    <property type="match status" value="1"/>
</dbReference>
<dbReference type="EC" id="7.1.1.9" evidence="3"/>
<accession>A0A151ADQ2</accession>
<organism evidence="18 19">
    <name type="scientific">Halalkalicoccus paucihalophilus</name>
    <dbReference type="NCBI Taxonomy" id="1008153"/>
    <lineage>
        <taxon>Archaea</taxon>
        <taxon>Methanobacteriati</taxon>
        <taxon>Methanobacteriota</taxon>
        <taxon>Stenosarchaea group</taxon>
        <taxon>Halobacteria</taxon>
        <taxon>Halobacteriales</taxon>
        <taxon>Halococcaceae</taxon>
        <taxon>Halalkalicoccus</taxon>
    </lineage>
</organism>
<evidence type="ECO:0000313" key="18">
    <source>
        <dbReference type="EMBL" id="KYH25806.1"/>
    </source>
</evidence>
<gene>
    <name evidence="18" type="ORF">HAPAU_24840</name>
</gene>
<dbReference type="PROSITE" id="PS50857">
    <property type="entry name" value="COX2_CUA"/>
    <property type="match status" value="1"/>
</dbReference>
<protein>
    <recommendedName>
        <fullName evidence="3">cytochrome-c oxidase</fullName>
        <ecNumber evidence="3">7.1.1.9</ecNumber>
    </recommendedName>
    <alternativeName>
        <fullName evidence="13">Cytochrome c oxidase polypeptide II</fullName>
    </alternativeName>
</protein>
<keyword evidence="10 15" id="KW-1133">Transmembrane helix</keyword>
<evidence type="ECO:0000256" key="13">
    <source>
        <dbReference type="ARBA" id="ARBA00031389"/>
    </source>
</evidence>
<sequence>MKRSRSALAGLLCMGLFLLVAEPVAAQNSINDQLIGNLNDALLYAALPITVLVQAILIYAVFKFRNNDDPKPTQENRRLEITWTVATAIVLLFVGVASYQVMANPFITAQNNDVPDEADVEIEVVAFNYGWNFNYQDAGIQTTGEATIPTDTQVYFNITADAEQNSYIHGFHVPDLGLKQDANPGQHNMVKTEVYEEGEYQGYCSKYCGVGHSNMYFTINAVSEDEYQQWVQEQQASAEGDGGEGGNQSAEGEGGNQSAEGEGGNQTAAEGGQGNQSAEGGANGTETNASAEGGQAGGEGDAGGDGTQEGAGGGA</sequence>
<dbReference type="InterPro" id="IPR014222">
    <property type="entry name" value="Cyt_c_oxidase_su2"/>
</dbReference>
<evidence type="ECO:0000256" key="8">
    <source>
        <dbReference type="ARBA" id="ARBA00022967"/>
    </source>
</evidence>
<feature type="transmembrane region" description="Helical" evidence="15">
    <location>
        <begin position="42"/>
        <end position="62"/>
    </location>
</feature>
<comment type="similarity">
    <text evidence="2">Belongs to the cytochrome c oxidase subunit 2 family.</text>
</comment>
<comment type="caution">
    <text evidence="18">The sequence shown here is derived from an EMBL/GenBank/DDBJ whole genome shotgun (WGS) entry which is preliminary data.</text>
</comment>
<dbReference type="CDD" id="cd13914">
    <property type="entry name" value="CuRO_HCO_II_like_3"/>
    <property type="match status" value="1"/>
</dbReference>
<evidence type="ECO:0000313" key="19">
    <source>
        <dbReference type="Proteomes" id="UP000075321"/>
    </source>
</evidence>
<keyword evidence="8" id="KW-1278">Translocase</keyword>
<dbReference type="OrthoDB" id="27522at2157"/>
<dbReference type="InterPro" id="IPR036257">
    <property type="entry name" value="Cyt_c_oxidase_su2_TM_sf"/>
</dbReference>
<evidence type="ECO:0000256" key="6">
    <source>
        <dbReference type="ARBA" id="ARBA00022692"/>
    </source>
</evidence>
<dbReference type="Pfam" id="PF00116">
    <property type="entry name" value="COX2"/>
    <property type="match status" value="1"/>
</dbReference>
<feature type="compositionally biased region" description="Gly residues" evidence="14">
    <location>
        <begin position="294"/>
        <end position="315"/>
    </location>
</feature>
<dbReference type="GO" id="GO:0004129">
    <property type="term" value="F:cytochrome-c oxidase activity"/>
    <property type="evidence" value="ECO:0007669"/>
    <property type="project" value="UniProtKB-EC"/>
</dbReference>
<keyword evidence="7" id="KW-0479">Metal-binding</keyword>
<dbReference type="RefSeq" id="WP_084383703.1">
    <property type="nucleotide sequence ID" value="NZ_LTAZ01000005.1"/>
</dbReference>
<dbReference type="GO" id="GO:0016020">
    <property type="term" value="C:membrane"/>
    <property type="evidence" value="ECO:0007669"/>
    <property type="project" value="UniProtKB-SubCell"/>
</dbReference>
<reference evidence="18 19" key="1">
    <citation type="submission" date="2016-02" db="EMBL/GenBank/DDBJ databases">
        <title>Genome sequence of Halalkalicoccus paucihalophilus DSM 24557.</title>
        <authorList>
            <person name="Poehlein A."/>
            <person name="Daniel R."/>
        </authorList>
    </citation>
    <scope>NUCLEOTIDE SEQUENCE [LARGE SCALE GENOMIC DNA]</scope>
    <source>
        <strain evidence="18 19">DSM 24557</strain>
    </source>
</reference>
<dbReference type="GO" id="GO:0042773">
    <property type="term" value="P:ATP synthesis coupled electron transport"/>
    <property type="evidence" value="ECO:0007669"/>
    <property type="project" value="TreeGrafter"/>
</dbReference>
<keyword evidence="11" id="KW-0186">Copper</keyword>